<reference evidence="2 3" key="1">
    <citation type="submission" date="2019-09" db="EMBL/GenBank/DDBJ databases">
        <title>Complete Genome Sequence of Lactobacillus nenjiangensis SH-Y15, isolated from sauerkraut.</title>
        <authorList>
            <person name="Yang H."/>
        </authorList>
    </citation>
    <scope>NUCLEOTIDE SEQUENCE [LARGE SCALE GENOMIC DNA]</scope>
    <source>
        <strain evidence="2 3">SH-Y15</strain>
    </source>
</reference>
<dbReference type="Proteomes" id="UP000325295">
    <property type="component" value="Chromosome"/>
</dbReference>
<organism evidence="2 3">
    <name type="scientific">Paucilactobacillus nenjiangensis</name>
    <dbReference type="NCBI Taxonomy" id="1296540"/>
    <lineage>
        <taxon>Bacteria</taxon>
        <taxon>Bacillati</taxon>
        <taxon>Bacillota</taxon>
        <taxon>Bacilli</taxon>
        <taxon>Lactobacillales</taxon>
        <taxon>Lactobacillaceae</taxon>
        <taxon>Paucilactobacillus</taxon>
    </lineage>
</organism>
<dbReference type="EMBL" id="CP043939">
    <property type="protein sequence ID" value="QER67172.1"/>
    <property type="molecule type" value="Genomic_DNA"/>
</dbReference>
<sequence length="384" mass="42609">MTETQTFTKRTTAPFRFDVVGSFLRPTTLKNARAKYADGEITATDLKKVEDEAIIHLIKQEEAAGIQSITDGEFRRSWWHLDFFWGLQGVKKVVVDKGYVFNDEETRAETSELTGKLSGESHPFVEHFKFLRAHLADPATAKQTIPAPAQFIAELHRPENIESTRKFYATDKELITDIAAAYKKVALDLYDAGLRVLQIDDCTWGMLAGSHAGAKTGDGAGQIAQEKLDAAKELYVTVNNAFLEGLPEDLIVTTHDCRGNYHSTWASAGGYESVAEPLFTREKVAAFFLEYDNDRSGGFEPLAKVGDNQIVVLGLITTKNGELEDKNAVINRIHEAAKYVPLDRLALSTQCGFASTEEGNVITEDQQWAKIALVKEVSEEVWGK</sequence>
<dbReference type="EC" id="2.1.1.14" evidence="2"/>
<evidence type="ECO:0000313" key="2">
    <source>
        <dbReference type="EMBL" id="QER67172.1"/>
    </source>
</evidence>
<keyword evidence="3" id="KW-1185">Reference proteome</keyword>
<dbReference type="NCBIfam" id="NF005085">
    <property type="entry name" value="PRK06520.1"/>
    <property type="match status" value="1"/>
</dbReference>
<dbReference type="SUPFAM" id="SSF51726">
    <property type="entry name" value="UROD/MetE-like"/>
    <property type="match status" value="1"/>
</dbReference>
<dbReference type="Pfam" id="PF01717">
    <property type="entry name" value="Meth_synt_2"/>
    <property type="match status" value="1"/>
</dbReference>
<name>A0A5P1WZW3_9LACO</name>
<dbReference type="GO" id="GO:0008270">
    <property type="term" value="F:zinc ion binding"/>
    <property type="evidence" value="ECO:0007669"/>
    <property type="project" value="InterPro"/>
</dbReference>
<dbReference type="PANTHER" id="PTHR43844">
    <property type="entry name" value="METHIONINE SYNTHASE"/>
    <property type="match status" value="1"/>
</dbReference>
<dbReference type="GO" id="GO:0003871">
    <property type="term" value="F:5-methyltetrahydropteroyltriglutamate-homocysteine S-methyltransferase activity"/>
    <property type="evidence" value="ECO:0007669"/>
    <property type="project" value="UniProtKB-EC"/>
</dbReference>
<accession>A0A5P1WZW3</accession>
<keyword evidence="2" id="KW-0808">Transferase</keyword>
<feature type="domain" description="Cobalamin-independent methionine synthase MetE C-terminal/archaeal" evidence="1">
    <location>
        <begin position="19"/>
        <end position="363"/>
    </location>
</feature>
<dbReference type="PANTHER" id="PTHR43844:SF1">
    <property type="entry name" value="METHIONINE SYNTHASE"/>
    <property type="match status" value="1"/>
</dbReference>
<evidence type="ECO:0000259" key="1">
    <source>
        <dbReference type="Pfam" id="PF01717"/>
    </source>
</evidence>
<proteinExistence type="predicted"/>
<dbReference type="CDD" id="cd03311">
    <property type="entry name" value="CIMS_C_terminal_like"/>
    <property type="match status" value="1"/>
</dbReference>
<dbReference type="RefSeq" id="WP_150203833.1">
    <property type="nucleotide sequence ID" value="NZ_CAUQTN010000041.1"/>
</dbReference>
<dbReference type="AlphaFoldDB" id="A0A5P1WZW3"/>
<keyword evidence="2" id="KW-0489">Methyltransferase</keyword>
<dbReference type="Gene3D" id="3.20.20.210">
    <property type="match status" value="1"/>
</dbReference>
<dbReference type="KEGG" id="lnn:F0161_04410"/>
<dbReference type="InterPro" id="IPR038071">
    <property type="entry name" value="UROD/MetE-like_sf"/>
</dbReference>
<dbReference type="GO" id="GO:0009086">
    <property type="term" value="P:methionine biosynthetic process"/>
    <property type="evidence" value="ECO:0007669"/>
    <property type="project" value="InterPro"/>
</dbReference>
<gene>
    <name evidence="2" type="ORF">F0161_04410</name>
</gene>
<dbReference type="OrthoDB" id="6430685at2"/>
<dbReference type="GO" id="GO:0032259">
    <property type="term" value="P:methylation"/>
    <property type="evidence" value="ECO:0007669"/>
    <property type="project" value="UniProtKB-KW"/>
</dbReference>
<evidence type="ECO:0000313" key="3">
    <source>
        <dbReference type="Proteomes" id="UP000325295"/>
    </source>
</evidence>
<dbReference type="InterPro" id="IPR002629">
    <property type="entry name" value="Met_Synth_C/arc"/>
</dbReference>
<protein>
    <submittedName>
        <fullName evidence="2">5-methyltetrahydropteroyltriglutamate--homocysteine S-methyltransferase</fullName>
        <ecNumber evidence="2">2.1.1.14</ecNumber>
    </submittedName>
</protein>